<sequence>MNKMLKYTLALSLSLSITANVITPISASTSVGTDTIYSEEYFMNDGALGDIADMEDFQEIFTFSNDQGELNWYYVGKGKDNIAEPPKESASFLEENAAYYLGNTSEKVIYLTFDEGYENGNTGKILDILKELNVPAAFFVVKPYIDKEPELVKRMVSEGHIVGNHTVHHPSMAQIHDSEKFKAELTGVEDAYKELTGEEMPKFFRPPMGKYSKESLEMTKNLGYKTIFWSFAYKDWLVNDQPSESRGIEKITNGSHPGCIMLLHAVSDTNTKILKQVIKTLQDSGYEFKSLNDLPS</sequence>
<keyword evidence="1" id="KW-0732">Signal</keyword>
<dbReference type="Proteomes" id="UP000474042">
    <property type="component" value="Unassembled WGS sequence"/>
</dbReference>
<evidence type="ECO:0000256" key="1">
    <source>
        <dbReference type="SAM" id="SignalP"/>
    </source>
</evidence>
<proteinExistence type="predicted"/>
<evidence type="ECO:0000313" key="6">
    <source>
        <dbReference type="Proteomes" id="UP000474042"/>
    </source>
</evidence>
<gene>
    <name evidence="4" type="primary">pdaA</name>
    <name evidence="3" type="ORF">CBU02nite_02580</name>
    <name evidence="4" type="ORF">GND98_006655</name>
</gene>
<reference evidence="4 6" key="2">
    <citation type="submission" date="2020-01" db="EMBL/GenBank/DDBJ databases">
        <title>Genome sequence of a 1,3-propanediol producer, Clostridium butyricum S3.</title>
        <authorList>
            <person name="Zhou J."/>
        </authorList>
    </citation>
    <scope>NUCLEOTIDE SEQUENCE [LARGE SCALE GENOMIC DNA]</scope>
    <source>
        <strain evidence="4 6">S3</strain>
    </source>
</reference>
<dbReference type="GO" id="GO:0016810">
    <property type="term" value="F:hydrolase activity, acting on carbon-nitrogen (but not peptide) bonds"/>
    <property type="evidence" value="ECO:0007669"/>
    <property type="project" value="InterPro"/>
</dbReference>
<dbReference type="PANTHER" id="PTHR10587:SF78">
    <property type="entry name" value="PEPTIDOGLYCAN-N-ACETYLMURAMIC ACID DEACETYLASE PDAA"/>
    <property type="match status" value="1"/>
</dbReference>
<dbReference type="GO" id="GO:0005975">
    <property type="term" value="P:carbohydrate metabolic process"/>
    <property type="evidence" value="ECO:0007669"/>
    <property type="project" value="InterPro"/>
</dbReference>
<dbReference type="GO" id="GO:0016020">
    <property type="term" value="C:membrane"/>
    <property type="evidence" value="ECO:0007669"/>
    <property type="project" value="TreeGrafter"/>
</dbReference>
<dbReference type="InterPro" id="IPR014235">
    <property type="entry name" value="Spore_PdaA"/>
</dbReference>
<feature type="signal peptide" evidence="1">
    <location>
        <begin position="1"/>
        <end position="19"/>
    </location>
</feature>
<organism evidence="3 5">
    <name type="scientific">Clostridium butyricum</name>
    <dbReference type="NCBI Taxonomy" id="1492"/>
    <lineage>
        <taxon>Bacteria</taxon>
        <taxon>Bacillati</taxon>
        <taxon>Bacillota</taxon>
        <taxon>Clostridia</taxon>
        <taxon>Eubacteriales</taxon>
        <taxon>Clostridiaceae</taxon>
        <taxon>Clostridium</taxon>
    </lineage>
</organism>
<comment type="caution">
    <text evidence="3">The sequence shown here is derived from an EMBL/GenBank/DDBJ whole genome shotgun (WGS) entry which is preliminary data.</text>
</comment>
<dbReference type="PANTHER" id="PTHR10587">
    <property type="entry name" value="GLYCOSYL TRANSFERASE-RELATED"/>
    <property type="match status" value="1"/>
</dbReference>
<name>A0A512TA20_CLOBU</name>
<dbReference type="AlphaFoldDB" id="A0A512TA20"/>
<accession>A0A512TA20</accession>
<dbReference type="RefSeq" id="WP_003407465.1">
    <property type="nucleotide sequence ID" value="NZ_BKBB01000010.1"/>
</dbReference>
<dbReference type="PROSITE" id="PS51677">
    <property type="entry name" value="NODB"/>
    <property type="match status" value="1"/>
</dbReference>
<dbReference type="CDD" id="cd10948">
    <property type="entry name" value="CE4_BsPdaA_like"/>
    <property type="match status" value="1"/>
</dbReference>
<dbReference type="Proteomes" id="UP000321089">
    <property type="component" value="Unassembled WGS sequence"/>
</dbReference>
<protein>
    <submittedName>
        <fullName evidence="4">Delta-lactam-biosynthetic de-N-acetylase</fullName>
    </submittedName>
</protein>
<evidence type="ECO:0000313" key="5">
    <source>
        <dbReference type="Proteomes" id="UP000321089"/>
    </source>
</evidence>
<dbReference type="SUPFAM" id="SSF88713">
    <property type="entry name" value="Glycoside hydrolase/deacetylase"/>
    <property type="match status" value="1"/>
</dbReference>
<dbReference type="EMBL" id="BKBC01000002">
    <property type="protein sequence ID" value="GEQ19752.1"/>
    <property type="molecule type" value="Genomic_DNA"/>
</dbReference>
<evidence type="ECO:0000313" key="3">
    <source>
        <dbReference type="EMBL" id="GEQ19752.1"/>
    </source>
</evidence>
<evidence type="ECO:0000259" key="2">
    <source>
        <dbReference type="PROSITE" id="PS51677"/>
    </source>
</evidence>
<dbReference type="InterPro" id="IPR050248">
    <property type="entry name" value="Polysacc_deacetylase_ArnD"/>
</dbReference>
<dbReference type="InterPro" id="IPR011330">
    <property type="entry name" value="Glyco_hydro/deAcase_b/a-brl"/>
</dbReference>
<feature type="domain" description="NodB homology" evidence="2">
    <location>
        <begin position="107"/>
        <end position="289"/>
    </location>
</feature>
<dbReference type="Pfam" id="PF01522">
    <property type="entry name" value="Polysacc_deac_1"/>
    <property type="match status" value="1"/>
</dbReference>
<dbReference type="Gene3D" id="3.20.20.370">
    <property type="entry name" value="Glycoside hydrolase/deacetylase"/>
    <property type="match status" value="1"/>
</dbReference>
<dbReference type="NCBIfam" id="TIGR02884">
    <property type="entry name" value="spore_pdaA"/>
    <property type="match status" value="1"/>
</dbReference>
<evidence type="ECO:0000313" key="4">
    <source>
        <dbReference type="EMBL" id="NAS17558.1"/>
    </source>
</evidence>
<reference evidence="3 5" key="1">
    <citation type="submission" date="2019-07" db="EMBL/GenBank/DDBJ databases">
        <title>Whole genome shotgun sequence of Clostridium butyricum NBRC 3858.</title>
        <authorList>
            <person name="Hosoyama A."/>
            <person name="Uohara A."/>
            <person name="Ohji S."/>
            <person name="Ichikawa N."/>
        </authorList>
    </citation>
    <scope>NUCLEOTIDE SEQUENCE [LARGE SCALE GENOMIC DNA]</scope>
    <source>
        <strain evidence="3 5">NBRC 3858</strain>
    </source>
</reference>
<feature type="chain" id="PRO_5042377698" evidence="1">
    <location>
        <begin position="20"/>
        <end position="296"/>
    </location>
</feature>
<dbReference type="InterPro" id="IPR002509">
    <property type="entry name" value="NODB_dom"/>
</dbReference>
<dbReference type="EMBL" id="WOFV02000014">
    <property type="protein sequence ID" value="NAS17558.1"/>
    <property type="molecule type" value="Genomic_DNA"/>
</dbReference>